<dbReference type="Proteomes" id="UP000677228">
    <property type="component" value="Unassembled WGS sequence"/>
</dbReference>
<reference evidence="1" key="1">
    <citation type="submission" date="2021-02" db="EMBL/GenBank/DDBJ databases">
        <authorList>
            <person name="Nowell W R."/>
        </authorList>
    </citation>
    <scope>NUCLEOTIDE SEQUENCE</scope>
</reference>
<dbReference type="EMBL" id="CAJOBA010003557">
    <property type="protein sequence ID" value="CAF3685876.1"/>
    <property type="molecule type" value="Genomic_DNA"/>
</dbReference>
<evidence type="ECO:0000313" key="3">
    <source>
        <dbReference type="Proteomes" id="UP000677228"/>
    </source>
</evidence>
<protein>
    <submittedName>
        <fullName evidence="1">Uncharacterized protein</fullName>
    </submittedName>
</protein>
<gene>
    <name evidence="1" type="ORF">OVA965_LOCUS9870</name>
    <name evidence="2" type="ORF">TMI583_LOCUS9866</name>
</gene>
<proteinExistence type="predicted"/>
<sequence>MVCFTEVQNQMYAKLYEREQQQQLVFTAVTYGSRRTSDQKASRFVCKYREIYDKSIPEFGKNGIQVGCMNSPMRSNESPGCDPHYCTENQKHSPHSNDLIKHQTTAAYDTINTTIDQSFEQKLDKEAFEHLHDDELCNVYRSGVTNSKRISSYGFIATFLNCKVTVDFDETPMAEGMRRVLRHLYRVLQYGSLPSVMCYDKACSLYLFIRKHYNQENLQSLQRTEFVKNMTMAIDSFHVKNHNRPMCKTFMRPTHPSHNGIYDNINSQIAEQMFSYFSKFQNSFQGYHYPKSTVFFLLLFHLKNCRTVGLDTSEQSVFLT</sequence>
<dbReference type="Proteomes" id="UP000682733">
    <property type="component" value="Unassembled WGS sequence"/>
</dbReference>
<name>A0A8S2DHE9_9BILA</name>
<evidence type="ECO:0000313" key="2">
    <source>
        <dbReference type="EMBL" id="CAF3685876.1"/>
    </source>
</evidence>
<dbReference type="AlphaFoldDB" id="A0A8S2DHE9"/>
<organism evidence="1 3">
    <name type="scientific">Didymodactylos carnosus</name>
    <dbReference type="NCBI Taxonomy" id="1234261"/>
    <lineage>
        <taxon>Eukaryota</taxon>
        <taxon>Metazoa</taxon>
        <taxon>Spiralia</taxon>
        <taxon>Gnathifera</taxon>
        <taxon>Rotifera</taxon>
        <taxon>Eurotatoria</taxon>
        <taxon>Bdelloidea</taxon>
        <taxon>Philodinida</taxon>
        <taxon>Philodinidae</taxon>
        <taxon>Didymodactylos</taxon>
    </lineage>
</organism>
<dbReference type="EMBL" id="CAJNOK010003556">
    <property type="protein sequence ID" value="CAF0905966.1"/>
    <property type="molecule type" value="Genomic_DNA"/>
</dbReference>
<comment type="caution">
    <text evidence="1">The sequence shown here is derived from an EMBL/GenBank/DDBJ whole genome shotgun (WGS) entry which is preliminary data.</text>
</comment>
<accession>A0A8S2DHE9</accession>
<evidence type="ECO:0000313" key="1">
    <source>
        <dbReference type="EMBL" id="CAF0905966.1"/>
    </source>
</evidence>